<feature type="transmembrane region" description="Helical" evidence="18">
    <location>
        <begin position="187"/>
        <end position="206"/>
    </location>
</feature>
<protein>
    <recommendedName>
        <fullName evidence="3">P-type Cu(+) transporter</fullName>
        <ecNumber evidence="3">7.2.2.8</ecNumber>
    </recommendedName>
    <alternativeName>
        <fullName evidence="16">Cu(+)-exporting ATPase</fullName>
    </alternativeName>
</protein>
<dbReference type="InterPro" id="IPR008250">
    <property type="entry name" value="ATPase_P-typ_transduc_dom_A_sf"/>
</dbReference>
<dbReference type="SUPFAM" id="SSF56784">
    <property type="entry name" value="HAD-like"/>
    <property type="match status" value="1"/>
</dbReference>
<name>A0A9D1HA78_9FLAO</name>
<accession>A0A9D1HA78</accession>
<evidence type="ECO:0000256" key="18">
    <source>
        <dbReference type="RuleBase" id="RU362081"/>
    </source>
</evidence>
<dbReference type="NCBIfam" id="TIGR01525">
    <property type="entry name" value="ATPase-IB_hvy"/>
    <property type="match status" value="1"/>
</dbReference>
<dbReference type="InterPro" id="IPR001757">
    <property type="entry name" value="P_typ_ATPase"/>
</dbReference>
<dbReference type="InterPro" id="IPR018303">
    <property type="entry name" value="ATPase_P-typ_P_site"/>
</dbReference>
<evidence type="ECO:0000256" key="13">
    <source>
        <dbReference type="ARBA" id="ARBA00023008"/>
    </source>
</evidence>
<keyword evidence="8 18" id="KW-0547">Nucleotide-binding</keyword>
<dbReference type="EC" id="7.2.2.8" evidence="3"/>
<evidence type="ECO:0000256" key="14">
    <source>
        <dbReference type="ARBA" id="ARBA00023065"/>
    </source>
</evidence>
<keyword evidence="4" id="KW-0813">Transport</keyword>
<dbReference type="InterPro" id="IPR059000">
    <property type="entry name" value="ATPase_P-type_domA"/>
</dbReference>
<keyword evidence="9" id="KW-0187">Copper transport</keyword>
<dbReference type="SUPFAM" id="SSF81665">
    <property type="entry name" value="Calcium ATPase, transmembrane domain M"/>
    <property type="match status" value="1"/>
</dbReference>
<keyword evidence="14" id="KW-0406">Ion transport</keyword>
<feature type="transmembrane region" description="Helical" evidence="18">
    <location>
        <begin position="340"/>
        <end position="362"/>
    </location>
</feature>
<comment type="subcellular location">
    <subcellularLocation>
        <location evidence="1">Cell membrane</location>
        <topology evidence="1">Multi-pass membrane protein</topology>
    </subcellularLocation>
</comment>
<dbReference type="GO" id="GO:0005886">
    <property type="term" value="C:plasma membrane"/>
    <property type="evidence" value="ECO:0007669"/>
    <property type="project" value="UniProtKB-SubCell"/>
</dbReference>
<gene>
    <name evidence="20" type="ORF">IAC44_06600</name>
</gene>
<evidence type="ECO:0000256" key="16">
    <source>
        <dbReference type="ARBA" id="ARBA00033239"/>
    </source>
</evidence>
<dbReference type="Gene3D" id="2.70.150.10">
    <property type="entry name" value="Calcium-transporting ATPase, cytoplasmic transduction domain A"/>
    <property type="match status" value="1"/>
</dbReference>
<keyword evidence="11" id="KW-1278">Translocase</keyword>
<dbReference type="PANTHER" id="PTHR43520:SF8">
    <property type="entry name" value="P-TYPE CU(+) TRANSPORTER"/>
    <property type="match status" value="1"/>
</dbReference>
<evidence type="ECO:0000259" key="19">
    <source>
        <dbReference type="PROSITE" id="PS50846"/>
    </source>
</evidence>
<evidence type="ECO:0000313" key="21">
    <source>
        <dbReference type="Proteomes" id="UP000824161"/>
    </source>
</evidence>
<dbReference type="GO" id="GO:0016887">
    <property type="term" value="F:ATP hydrolysis activity"/>
    <property type="evidence" value="ECO:0007669"/>
    <property type="project" value="InterPro"/>
</dbReference>
<dbReference type="Pfam" id="PF00122">
    <property type="entry name" value="E1-E2_ATPase"/>
    <property type="match status" value="1"/>
</dbReference>
<keyword evidence="15 18" id="KW-0472">Membrane</keyword>
<feature type="transmembrane region" description="Helical" evidence="18">
    <location>
        <begin position="713"/>
        <end position="731"/>
    </location>
</feature>
<dbReference type="InterPro" id="IPR036412">
    <property type="entry name" value="HAD-like_sf"/>
</dbReference>
<dbReference type="GO" id="GO:0005524">
    <property type="term" value="F:ATP binding"/>
    <property type="evidence" value="ECO:0007669"/>
    <property type="project" value="UniProtKB-UniRule"/>
</dbReference>
<evidence type="ECO:0000256" key="12">
    <source>
        <dbReference type="ARBA" id="ARBA00022989"/>
    </source>
</evidence>
<dbReference type="InterPro" id="IPR023214">
    <property type="entry name" value="HAD_sf"/>
</dbReference>
<feature type="transmembrane region" description="Helical" evidence="18">
    <location>
        <begin position="368"/>
        <end position="391"/>
    </location>
</feature>
<dbReference type="NCBIfam" id="TIGR01494">
    <property type="entry name" value="ATPase_P-type"/>
    <property type="match status" value="1"/>
</dbReference>
<dbReference type="FunFam" id="2.70.150.10:FF:000020">
    <property type="entry name" value="Copper-exporting P-type ATPase A"/>
    <property type="match status" value="1"/>
</dbReference>
<evidence type="ECO:0000256" key="9">
    <source>
        <dbReference type="ARBA" id="ARBA00022796"/>
    </source>
</evidence>
<dbReference type="PRINTS" id="PR00943">
    <property type="entry name" value="CUATPASE"/>
</dbReference>
<dbReference type="SFLD" id="SFLDS00003">
    <property type="entry name" value="Haloacid_Dehalogenase"/>
    <property type="match status" value="1"/>
</dbReference>
<evidence type="ECO:0000256" key="4">
    <source>
        <dbReference type="ARBA" id="ARBA00022448"/>
    </source>
</evidence>
<comment type="similarity">
    <text evidence="2 18">Belongs to the cation transport ATPase (P-type) (TC 3.A.3) family. Type IB subfamily.</text>
</comment>
<feature type="transmembrane region" description="Helical" evidence="18">
    <location>
        <begin position="684"/>
        <end position="707"/>
    </location>
</feature>
<feature type="domain" description="HMA" evidence="19">
    <location>
        <begin position="7"/>
        <end position="73"/>
    </location>
</feature>
<reference evidence="20" key="1">
    <citation type="submission" date="2020-10" db="EMBL/GenBank/DDBJ databases">
        <authorList>
            <person name="Gilroy R."/>
        </authorList>
    </citation>
    <scope>NUCLEOTIDE SEQUENCE</scope>
    <source>
        <strain evidence="20">1383</strain>
    </source>
</reference>
<evidence type="ECO:0000256" key="11">
    <source>
        <dbReference type="ARBA" id="ARBA00022967"/>
    </source>
</evidence>
<comment type="catalytic activity">
    <reaction evidence="17">
        <text>Cu(+)(in) + ATP + H2O = Cu(+)(out) + ADP + phosphate + H(+)</text>
        <dbReference type="Rhea" id="RHEA:25792"/>
        <dbReference type="ChEBI" id="CHEBI:15377"/>
        <dbReference type="ChEBI" id="CHEBI:15378"/>
        <dbReference type="ChEBI" id="CHEBI:30616"/>
        <dbReference type="ChEBI" id="CHEBI:43474"/>
        <dbReference type="ChEBI" id="CHEBI:49552"/>
        <dbReference type="ChEBI" id="CHEBI:456216"/>
        <dbReference type="EC" id="7.2.2.8"/>
    </reaction>
</comment>
<dbReference type="SFLD" id="SFLDF00027">
    <property type="entry name" value="p-type_atpase"/>
    <property type="match status" value="1"/>
</dbReference>
<organism evidence="20 21">
    <name type="scientific">Candidatus Merdimorpha stercoravium</name>
    <dbReference type="NCBI Taxonomy" id="2840863"/>
    <lineage>
        <taxon>Bacteria</taxon>
        <taxon>Pseudomonadati</taxon>
        <taxon>Bacteroidota</taxon>
        <taxon>Flavobacteriia</taxon>
        <taxon>Flavobacteriales</taxon>
        <taxon>Candidatus Merdimorpha</taxon>
    </lineage>
</organism>
<evidence type="ECO:0000256" key="15">
    <source>
        <dbReference type="ARBA" id="ARBA00023136"/>
    </source>
</evidence>
<dbReference type="SUPFAM" id="SSF81653">
    <property type="entry name" value="Calcium ATPase, transduction domain A"/>
    <property type="match status" value="1"/>
</dbReference>
<dbReference type="GO" id="GO:0060003">
    <property type="term" value="P:copper ion export"/>
    <property type="evidence" value="ECO:0007669"/>
    <property type="project" value="UniProtKB-ARBA"/>
</dbReference>
<dbReference type="PRINTS" id="PR00119">
    <property type="entry name" value="CATATPASE"/>
</dbReference>
<dbReference type="Proteomes" id="UP000824161">
    <property type="component" value="Unassembled WGS sequence"/>
</dbReference>
<keyword evidence="12 18" id="KW-1133">Transmembrane helix</keyword>
<dbReference type="InterPro" id="IPR023299">
    <property type="entry name" value="ATPase_P-typ_cyto_dom_N"/>
</dbReference>
<evidence type="ECO:0000256" key="5">
    <source>
        <dbReference type="ARBA" id="ARBA00022475"/>
    </source>
</evidence>
<evidence type="ECO:0000256" key="10">
    <source>
        <dbReference type="ARBA" id="ARBA00022840"/>
    </source>
</evidence>
<dbReference type="GO" id="GO:0043682">
    <property type="term" value="F:P-type divalent copper transporter activity"/>
    <property type="evidence" value="ECO:0007669"/>
    <property type="project" value="TreeGrafter"/>
</dbReference>
<feature type="transmembrane region" description="Helical" evidence="18">
    <location>
        <begin position="96"/>
        <end position="114"/>
    </location>
</feature>
<dbReference type="EMBL" id="DVLY01000166">
    <property type="protein sequence ID" value="HIT98488.1"/>
    <property type="molecule type" value="Genomic_DNA"/>
</dbReference>
<feature type="transmembrane region" description="Helical" evidence="18">
    <location>
        <begin position="157"/>
        <end position="175"/>
    </location>
</feature>
<dbReference type="CDD" id="cd02094">
    <property type="entry name" value="P-type_ATPase_Cu-like"/>
    <property type="match status" value="1"/>
</dbReference>
<dbReference type="SUPFAM" id="SSF55008">
    <property type="entry name" value="HMA, heavy metal-associated domain"/>
    <property type="match status" value="1"/>
</dbReference>
<keyword evidence="13" id="KW-0186">Copper</keyword>
<keyword evidence="10 18" id="KW-0067">ATP-binding</keyword>
<keyword evidence="6 18" id="KW-0812">Transmembrane</keyword>
<dbReference type="InterPro" id="IPR044492">
    <property type="entry name" value="P_typ_ATPase_HD_dom"/>
</dbReference>
<evidence type="ECO:0000256" key="2">
    <source>
        <dbReference type="ARBA" id="ARBA00006024"/>
    </source>
</evidence>
<dbReference type="InterPro" id="IPR006121">
    <property type="entry name" value="HMA_dom"/>
</dbReference>
<dbReference type="GO" id="GO:0005507">
    <property type="term" value="F:copper ion binding"/>
    <property type="evidence" value="ECO:0007669"/>
    <property type="project" value="TreeGrafter"/>
</dbReference>
<dbReference type="CDD" id="cd00371">
    <property type="entry name" value="HMA"/>
    <property type="match status" value="1"/>
</dbReference>
<dbReference type="InterPro" id="IPR027256">
    <property type="entry name" value="P-typ_ATPase_IB"/>
</dbReference>
<dbReference type="PROSITE" id="PS01229">
    <property type="entry name" value="COF_2"/>
    <property type="match status" value="1"/>
</dbReference>
<dbReference type="Pfam" id="PF00702">
    <property type="entry name" value="Hydrolase"/>
    <property type="match status" value="1"/>
</dbReference>
<dbReference type="PROSITE" id="PS00154">
    <property type="entry name" value="ATPASE_E1_E2"/>
    <property type="match status" value="1"/>
</dbReference>
<evidence type="ECO:0000256" key="1">
    <source>
        <dbReference type="ARBA" id="ARBA00004651"/>
    </source>
</evidence>
<dbReference type="NCBIfam" id="TIGR01511">
    <property type="entry name" value="ATPase-IB1_Cu"/>
    <property type="match status" value="1"/>
</dbReference>
<dbReference type="SFLD" id="SFLDG00002">
    <property type="entry name" value="C1.7:_P-type_atpase_like"/>
    <property type="match status" value="1"/>
</dbReference>
<dbReference type="PROSITE" id="PS50846">
    <property type="entry name" value="HMA_2"/>
    <property type="match status" value="1"/>
</dbReference>
<evidence type="ECO:0000313" key="20">
    <source>
        <dbReference type="EMBL" id="HIT98488.1"/>
    </source>
</evidence>
<dbReference type="FunFam" id="3.40.50.1000:FF:000144">
    <property type="entry name" value="copper-transporting ATPase 1 isoform X2"/>
    <property type="match status" value="1"/>
</dbReference>
<dbReference type="InterPro" id="IPR036163">
    <property type="entry name" value="HMA_dom_sf"/>
</dbReference>
<evidence type="ECO:0000256" key="3">
    <source>
        <dbReference type="ARBA" id="ARBA00012517"/>
    </source>
</evidence>
<keyword evidence="7 18" id="KW-0479">Metal-binding</keyword>
<evidence type="ECO:0000256" key="17">
    <source>
        <dbReference type="ARBA" id="ARBA00049289"/>
    </source>
</evidence>
<reference evidence="20" key="2">
    <citation type="journal article" date="2021" name="PeerJ">
        <title>Extensive microbial diversity within the chicken gut microbiome revealed by metagenomics and culture.</title>
        <authorList>
            <person name="Gilroy R."/>
            <person name="Ravi A."/>
            <person name="Getino M."/>
            <person name="Pursley I."/>
            <person name="Horton D.L."/>
            <person name="Alikhan N.F."/>
            <person name="Baker D."/>
            <person name="Gharbi K."/>
            <person name="Hall N."/>
            <person name="Watson M."/>
            <person name="Adriaenssens E.M."/>
            <person name="Foster-Nyarko E."/>
            <person name="Jarju S."/>
            <person name="Secka A."/>
            <person name="Antonio M."/>
            <person name="Oren A."/>
            <person name="Chaudhuri R.R."/>
            <person name="La Ragione R."/>
            <person name="Hildebrand F."/>
            <person name="Pallen M.J."/>
        </authorList>
    </citation>
    <scope>NUCLEOTIDE SEQUENCE</scope>
    <source>
        <strain evidence="20">1383</strain>
    </source>
</reference>
<evidence type="ECO:0000256" key="8">
    <source>
        <dbReference type="ARBA" id="ARBA00022741"/>
    </source>
</evidence>
<feature type="transmembrane region" description="Helical" evidence="18">
    <location>
        <begin position="120"/>
        <end position="136"/>
    </location>
</feature>
<dbReference type="Gene3D" id="3.40.1110.10">
    <property type="entry name" value="Calcium-transporting ATPase, cytoplasmic domain N"/>
    <property type="match status" value="1"/>
</dbReference>
<dbReference type="AlphaFoldDB" id="A0A9D1HA78"/>
<comment type="caution">
    <text evidence="20">The sequence shown here is derived from an EMBL/GenBank/DDBJ whole genome shotgun (WGS) entry which is preliminary data.</text>
</comment>
<evidence type="ECO:0000256" key="6">
    <source>
        <dbReference type="ARBA" id="ARBA00022692"/>
    </source>
</evidence>
<sequence>MAKSNLQETIVPVLEMSCAVCAANVENATRALPGVLQADVNLASNDMHLVYDRSAISLEEIQRQIRAIGYDILIGGDNTEEKKEEKQAERYRRIRLRTLGAWALAIPLMVISMVFIDKPYAAWVMLVLTLPILYFGRRFFINAVRQARHGSANMDTLVALSVSVAFVYSLVNTLFPSLLASSGMPVHVYYEASGMIIAFVLLGKLLEERAKGNTSSAIRKLMGLQPKTARIVTPDGEKDLPIGMIRVGDRISVRPGERIPVDGSVDEGASYVDESMISGEPVPVRKRPGDKVLSGTINQRGAFKVRAEQVGADTVLARIIRMVEQAQSSKAPVQRIVDRIAGIFVPVVMGISLLTLVLWLWIGGGQYLHMAVVSAVSVLVIACPCALGLATPTALMVGIGKGAENHILIKDAFALENLCRVNAMAMDKTGTLTSGIPRVSQFMDLGYLLKSNKDMLYTMEKRSEHPLALAITSYLENKGAEETPLEDFESVTGMGVRATRQGKTYWVGSQALCRQYVSRLEKDLTDTLAQWQSQGRSIVFFGEEASLLCVMAVSDPLKPTSRQAVEQLQRMGIEVFMLTGDSEKTAAHIASQAGIKHFQASMMPDDKAKFIEDLQQKGRTVAMVGDGINDSQALASANVGIAMGRGTDIAMDVAMVTLMTSDLMLLPKAVHLSRRTVKLIRQNLFWAFIYNTIGIPIAAGVLFPFYGILLNPMWASAAMALSSVSVVANALRLGRSKL</sequence>
<proteinExistence type="inferred from homology"/>
<dbReference type="Gene3D" id="3.40.50.1000">
    <property type="entry name" value="HAD superfamily/HAD-like"/>
    <property type="match status" value="1"/>
</dbReference>
<dbReference type="InterPro" id="IPR023298">
    <property type="entry name" value="ATPase_P-typ_TM_dom_sf"/>
</dbReference>
<dbReference type="Pfam" id="PF00403">
    <property type="entry name" value="HMA"/>
    <property type="match status" value="1"/>
</dbReference>
<keyword evidence="5 18" id="KW-1003">Cell membrane</keyword>
<dbReference type="Gene3D" id="3.30.70.100">
    <property type="match status" value="1"/>
</dbReference>
<dbReference type="PANTHER" id="PTHR43520">
    <property type="entry name" value="ATP7, ISOFORM B"/>
    <property type="match status" value="1"/>
</dbReference>
<evidence type="ECO:0000256" key="7">
    <source>
        <dbReference type="ARBA" id="ARBA00022723"/>
    </source>
</evidence>
<dbReference type="GO" id="GO:0055070">
    <property type="term" value="P:copper ion homeostasis"/>
    <property type="evidence" value="ECO:0007669"/>
    <property type="project" value="TreeGrafter"/>
</dbReference>
<dbReference type="GO" id="GO:0140581">
    <property type="term" value="F:P-type monovalent copper transporter activity"/>
    <property type="evidence" value="ECO:0007669"/>
    <property type="project" value="UniProtKB-EC"/>
</dbReference>